<comment type="function">
    <text evidence="9">Catalyzes the first step in the biosynthesis of ornithine lipids, which are phosphorus-free membrane lipids. Catalyzes the 3-hydroxyacyl-acyl carrier protein-dependent acylation of ornithine to form lyso-ornithine lipid (LOL).</text>
</comment>
<name>Q11C26_CHESB</name>
<evidence type="ECO:0000256" key="1">
    <source>
        <dbReference type="ARBA" id="ARBA00005189"/>
    </source>
</evidence>
<dbReference type="KEGG" id="mes:Meso_3681"/>
<dbReference type="Pfam" id="PF13444">
    <property type="entry name" value="Acetyltransf_5"/>
    <property type="match status" value="1"/>
</dbReference>
<evidence type="ECO:0000256" key="3">
    <source>
        <dbReference type="ARBA" id="ARBA00022679"/>
    </source>
</evidence>
<dbReference type="SUPFAM" id="SSF55729">
    <property type="entry name" value="Acyl-CoA N-acyltransferases (Nat)"/>
    <property type="match status" value="1"/>
</dbReference>
<comment type="similarity">
    <text evidence="6">Belongs to the acetyltransferase family. OlsB subfamily.</text>
</comment>
<dbReference type="InterPro" id="IPR052351">
    <property type="entry name" value="Ornithine_N-alpha-AT"/>
</dbReference>
<organism evidence="11">
    <name type="scientific">Chelativorans sp. (strain BNC1)</name>
    <dbReference type="NCBI Taxonomy" id="266779"/>
    <lineage>
        <taxon>Bacteria</taxon>
        <taxon>Pseudomonadati</taxon>
        <taxon>Pseudomonadota</taxon>
        <taxon>Alphaproteobacteria</taxon>
        <taxon>Hyphomicrobiales</taxon>
        <taxon>Phyllobacteriaceae</taxon>
        <taxon>Chelativorans</taxon>
    </lineage>
</organism>
<dbReference type="GO" id="GO:0043810">
    <property type="term" value="F:ornithine-acyl [acyl carrier protein] N-acyltransferase activity"/>
    <property type="evidence" value="ECO:0007669"/>
    <property type="project" value="UniProtKB-EC"/>
</dbReference>
<evidence type="ECO:0000256" key="6">
    <source>
        <dbReference type="ARBA" id="ARBA00038095"/>
    </source>
</evidence>
<dbReference type="HOGENOM" id="CLU_058962_1_0_5"/>
<dbReference type="EC" id="2.3.2.30" evidence="7"/>
<dbReference type="EMBL" id="CP000390">
    <property type="protein sequence ID" value="ABG65049.1"/>
    <property type="molecule type" value="Genomic_DNA"/>
</dbReference>
<keyword evidence="5 11" id="KW-0012">Acyltransferase</keyword>
<accession>Q11C26</accession>
<evidence type="ECO:0000313" key="11">
    <source>
        <dbReference type="EMBL" id="ABG65049.1"/>
    </source>
</evidence>
<evidence type="ECO:0000256" key="2">
    <source>
        <dbReference type="ARBA" id="ARBA00022516"/>
    </source>
</evidence>
<dbReference type="Gene3D" id="3.40.630.30">
    <property type="match status" value="1"/>
</dbReference>
<evidence type="ECO:0000256" key="5">
    <source>
        <dbReference type="ARBA" id="ARBA00023315"/>
    </source>
</evidence>
<comment type="pathway">
    <text evidence="1">Lipid metabolism.</text>
</comment>
<dbReference type="PANTHER" id="PTHR37323">
    <property type="entry name" value="GCN5-RELATED N-ACETYLTRANSFERASE"/>
    <property type="match status" value="1"/>
</dbReference>
<evidence type="ECO:0000256" key="10">
    <source>
        <dbReference type="ARBA" id="ARBA00047785"/>
    </source>
</evidence>
<dbReference type="AlphaFoldDB" id="Q11C26"/>
<proteinExistence type="inferred from homology"/>
<keyword evidence="2" id="KW-0444">Lipid biosynthesis</keyword>
<evidence type="ECO:0000256" key="4">
    <source>
        <dbReference type="ARBA" id="ARBA00023098"/>
    </source>
</evidence>
<gene>
    <name evidence="11" type="ordered locus">Meso_3681</name>
</gene>
<keyword evidence="4" id="KW-0443">Lipid metabolism</keyword>
<dbReference type="eggNOG" id="COG3176">
    <property type="taxonomic scope" value="Bacteria"/>
</dbReference>
<reference evidence="11" key="1">
    <citation type="submission" date="2006-06" db="EMBL/GenBank/DDBJ databases">
        <title>Complete sequence of chromosome of Chelativorans sp. BNC1.</title>
        <authorList>
            <consortium name="US DOE Joint Genome Institute"/>
            <person name="Copeland A."/>
            <person name="Lucas S."/>
            <person name="Lapidus A."/>
            <person name="Barry K."/>
            <person name="Detter J.C."/>
            <person name="Glavina del Rio T."/>
            <person name="Hammon N."/>
            <person name="Israni S."/>
            <person name="Dalin E."/>
            <person name="Tice H."/>
            <person name="Pitluck S."/>
            <person name="Chertkov O."/>
            <person name="Brettin T."/>
            <person name="Bruce D."/>
            <person name="Han C."/>
            <person name="Tapia R."/>
            <person name="Gilna P."/>
            <person name="Schmutz J."/>
            <person name="Larimer F."/>
            <person name="Land M."/>
            <person name="Hauser L."/>
            <person name="Kyrpides N."/>
            <person name="Mikhailova N."/>
            <person name="Richardson P."/>
        </authorList>
    </citation>
    <scope>NUCLEOTIDE SEQUENCE</scope>
    <source>
        <strain evidence="11">BNC1</strain>
    </source>
</reference>
<evidence type="ECO:0000256" key="7">
    <source>
        <dbReference type="ARBA" id="ARBA00039058"/>
    </source>
</evidence>
<dbReference type="GO" id="GO:0006629">
    <property type="term" value="P:lipid metabolic process"/>
    <property type="evidence" value="ECO:0007669"/>
    <property type="project" value="UniProtKB-KW"/>
</dbReference>
<evidence type="ECO:0000256" key="9">
    <source>
        <dbReference type="ARBA" id="ARBA00045724"/>
    </source>
</evidence>
<protein>
    <recommendedName>
        <fullName evidence="8">L-ornithine N(alpha)-acyltransferase</fullName>
        <ecNumber evidence="7">2.3.2.30</ecNumber>
    </recommendedName>
</protein>
<evidence type="ECO:0000256" key="8">
    <source>
        <dbReference type="ARBA" id="ARBA00039866"/>
    </source>
</evidence>
<keyword evidence="3 11" id="KW-0808">Transferase</keyword>
<dbReference type="InterPro" id="IPR016181">
    <property type="entry name" value="Acyl_CoA_acyltransferase"/>
</dbReference>
<comment type="catalytic activity">
    <reaction evidence="10">
        <text>a (3R)-hydroxyacyl-[ACP] + L-ornithine = a lyso-ornithine lipid + holo-[ACP] + H(+)</text>
        <dbReference type="Rhea" id="RHEA:20633"/>
        <dbReference type="Rhea" id="RHEA-COMP:9685"/>
        <dbReference type="Rhea" id="RHEA-COMP:9945"/>
        <dbReference type="ChEBI" id="CHEBI:15378"/>
        <dbReference type="ChEBI" id="CHEBI:46911"/>
        <dbReference type="ChEBI" id="CHEBI:64479"/>
        <dbReference type="ChEBI" id="CHEBI:78827"/>
        <dbReference type="ChEBI" id="CHEBI:138482"/>
        <dbReference type="EC" id="2.3.2.30"/>
    </reaction>
    <physiologicalReaction direction="left-to-right" evidence="10">
        <dbReference type="Rhea" id="RHEA:20634"/>
    </physiologicalReaction>
</comment>
<dbReference type="STRING" id="266779.Meso_3681"/>
<sequence>MHSLTLKSTVSRDCADSAALLNAALSDDSVLGRIGSLEVRLARDSDEIAAAQAIRFRVFYQEMGAISPSQAHEERDADRFDALCDHLLVVDTSLPGAEHDRIVGTYRLLPQEQALAAGGFYSEDEFELSKLIAQHPDRRFLELGRSCVLPSYRSKRTIELLWQGIWAYCRRKGINVMTGCASFHGTVPAAHAEALSFLAHFCQADGMWSVRAKTERYVSMDMMPLEAIDAKAALSAMPPLIKGYLRLGAKFGDGCVIDRDFRTTDVLVVLPVEAISERYIAYYGAEAQRFAA</sequence>
<dbReference type="PANTHER" id="PTHR37323:SF1">
    <property type="entry name" value="L-ORNITHINE N(ALPHA)-ACYLTRANSFERASE"/>
    <property type="match status" value="1"/>
</dbReference>